<dbReference type="AlphaFoldDB" id="A0A8B0SRV2"/>
<sequence length="107" mass="12506">MENLVWLGLLGLGIWFWVDSMNAKERAVTVAIRACREIDVQFLDQTVALESMKPTRNSYGHLVWRRIYSFEYSSNGVERRLGRVILRGRVLEQVQVDRDEGTTIEQY</sequence>
<dbReference type="InterPro" id="IPR021732">
    <property type="entry name" value="DUF3301"/>
</dbReference>
<dbReference type="EMBL" id="JAFMPM010000006">
    <property type="protein sequence ID" value="MBO0612094.1"/>
    <property type="molecule type" value="Genomic_DNA"/>
</dbReference>
<gene>
    <name evidence="2" type="ORF">J1836_008820</name>
    <name evidence="1" type="ORF">J1836_04005</name>
</gene>
<reference evidence="2" key="2">
    <citation type="submission" date="2021-04" db="EMBL/GenBank/DDBJ databases">
        <title>Complete Genome and methylome analysis of Thiothrix fructosivorans ATCC 49748.</title>
        <authorList>
            <person name="Fomenkov A."/>
            <person name="Sun L."/>
            <person name="Vincze T."/>
            <person name="Grabovich M.Y."/>
            <person name="Roberts R.J."/>
        </authorList>
    </citation>
    <scope>NUCLEOTIDE SEQUENCE</scope>
    <source>
        <strain evidence="2">ATCC 49748</strain>
    </source>
</reference>
<proteinExistence type="predicted"/>
<dbReference type="Proteomes" id="UP000664466">
    <property type="component" value="Unassembled WGS sequence"/>
</dbReference>
<dbReference type="Pfam" id="PF11743">
    <property type="entry name" value="DUF3301"/>
    <property type="match status" value="1"/>
</dbReference>
<protein>
    <submittedName>
        <fullName evidence="2">DUF3301 domain-containing protein</fullName>
    </submittedName>
</protein>
<evidence type="ECO:0000313" key="1">
    <source>
        <dbReference type="EMBL" id="MBO0612094.1"/>
    </source>
</evidence>
<keyword evidence="3" id="KW-1185">Reference proteome</keyword>
<reference evidence="1 3" key="1">
    <citation type="submission" date="2021-03" db="EMBL/GenBank/DDBJ databases">
        <title>Draft genome and methylome analysis of Thiotrix fructosivoruns ATCC 49748.</title>
        <authorList>
            <person name="Fomenkov A."/>
            <person name="Grabovich M.Y."/>
            <person name="Roberts R.J."/>
        </authorList>
    </citation>
    <scope>NUCLEOTIDE SEQUENCE [LARGE SCALE GENOMIC DNA]</scope>
    <source>
        <strain evidence="1 3">ATCC 49748</strain>
    </source>
</reference>
<accession>A0A8B0SRV2</accession>
<organism evidence="2">
    <name type="scientific">Thiothrix fructosivorans</name>
    <dbReference type="NCBI Taxonomy" id="111770"/>
    <lineage>
        <taxon>Bacteria</taxon>
        <taxon>Pseudomonadati</taxon>
        <taxon>Pseudomonadota</taxon>
        <taxon>Gammaproteobacteria</taxon>
        <taxon>Thiotrichales</taxon>
        <taxon>Thiotrichaceae</taxon>
        <taxon>Thiothrix</taxon>
    </lineage>
</organism>
<evidence type="ECO:0000313" key="2">
    <source>
        <dbReference type="EMBL" id="QTX12407.1"/>
    </source>
</evidence>
<name>A0A8B0SRV2_9GAMM</name>
<evidence type="ECO:0000313" key="3">
    <source>
        <dbReference type="Proteomes" id="UP000664466"/>
    </source>
</evidence>
<dbReference type="RefSeq" id="WP_207249804.1">
    <property type="nucleotide sequence ID" value="NZ_JAFMPM010000006.1"/>
</dbReference>
<dbReference type="EMBL" id="CP072748">
    <property type="protein sequence ID" value="QTX12407.1"/>
    <property type="molecule type" value="Genomic_DNA"/>
</dbReference>